<evidence type="ECO:0000256" key="8">
    <source>
        <dbReference type="ARBA" id="ARBA00022989"/>
    </source>
</evidence>
<keyword evidence="10 11" id="KW-0458">Lysosome</keyword>
<dbReference type="EC" id="3.1.3.78" evidence="4 11"/>
<evidence type="ECO:0000256" key="4">
    <source>
        <dbReference type="ARBA" id="ARBA00012936"/>
    </source>
</evidence>
<evidence type="ECO:0000256" key="2">
    <source>
        <dbReference type="ARBA" id="ARBA00004107"/>
    </source>
</evidence>
<evidence type="ECO:0000256" key="5">
    <source>
        <dbReference type="ARBA" id="ARBA00022692"/>
    </source>
</evidence>
<evidence type="ECO:0000256" key="10">
    <source>
        <dbReference type="ARBA" id="ARBA00023228"/>
    </source>
</evidence>
<keyword evidence="6 11" id="KW-0967">Endosome</keyword>
<comment type="function">
    <text evidence="11">Catalyzes the hydrolysis of phosphatidylinositol-4,5-bisphosphate (PtdIns-4,5-P2) to phosphatidylinositol-4-phosphate (PtdIns-4-P).</text>
</comment>
<name>A0A9D4SD50_DERFA</name>
<protein>
    <recommendedName>
        <fullName evidence="4 11">Phosphatidylinositol-4,5-bisphosphate 4-phosphatase</fullName>
        <ecNumber evidence="4 11">3.1.3.78</ecNumber>
    </recommendedName>
</protein>
<keyword evidence="5 11" id="KW-0812">Transmembrane</keyword>
<comment type="catalytic activity">
    <reaction evidence="1 11">
        <text>a 1,2-diacyl-sn-glycero-3-phospho-(1D-myo-inositol-4,5-bisphosphate) + H2O = a 1,2-diacyl-sn-glycero-3-phospho-(1D-myo-inositol-5-phosphate) + phosphate</text>
        <dbReference type="Rhea" id="RHEA:25674"/>
        <dbReference type="ChEBI" id="CHEBI:15377"/>
        <dbReference type="ChEBI" id="CHEBI:43474"/>
        <dbReference type="ChEBI" id="CHEBI:57795"/>
        <dbReference type="ChEBI" id="CHEBI:58456"/>
        <dbReference type="EC" id="3.1.3.78"/>
    </reaction>
</comment>
<dbReference type="EMBL" id="SDOV01000009">
    <property type="protein sequence ID" value="KAH7637253.1"/>
    <property type="molecule type" value="Genomic_DNA"/>
</dbReference>
<evidence type="ECO:0000256" key="1">
    <source>
        <dbReference type="ARBA" id="ARBA00001261"/>
    </source>
</evidence>
<dbReference type="GO" id="GO:0034597">
    <property type="term" value="F:phosphatidylinositol-4,5-bisphosphate 4-phosphatase activity"/>
    <property type="evidence" value="ECO:0007669"/>
    <property type="project" value="UniProtKB-EC"/>
</dbReference>
<dbReference type="GO" id="GO:0030670">
    <property type="term" value="C:phagocytic vesicle membrane"/>
    <property type="evidence" value="ECO:0007669"/>
    <property type="project" value="TreeGrafter"/>
</dbReference>
<evidence type="ECO:0000313" key="13">
    <source>
        <dbReference type="EMBL" id="KAH7637253.1"/>
    </source>
</evidence>
<dbReference type="PANTHER" id="PTHR21014">
    <property type="entry name" value="PHOSPHATIDYLINOSITOL-4,5-BISPHOSPHATE 4-PHOSPHATASE"/>
    <property type="match status" value="1"/>
</dbReference>
<evidence type="ECO:0000256" key="7">
    <source>
        <dbReference type="ARBA" id="ARBA00022801"/>
    </source>
</evidence>
<accession>A0A9D4SD50</accession>
<reference evidence="13" key="2">
    <citation type="journal article" date="2021" name="World Allergy Organ. J.">
        <title>Chromosome-level assembly of Dermatophagoides farinae genome and transcriptome reveals two novel allergens Der f 37 and Der f 39.</title>
        <authorList>
            <person name="Chen J."/>
            <person name="Cai Z."/>
            <person name="Fan D."/>
            <person name="Hu J."/>
            <person name="Hou Y."/>
            <person name="He Y."/>
            <person name="Zhang Z."/>
            <person name="Zhao Z."/>
            <person name="Gao P."/>
            <person name="Hu W."/>
            <person name="Sun J."/>
            <person name="Li J."/>
            <person name="Ji K."/>
        </authorList>
    </citation>
    <scope>NUCLEOTIDE SEQUENCE</scope>
    <source>
        <strain evidence="13">JKM2019</strain>
    </source>
</reference>
<evidence type="ECO:0000256" key="12">
    <source>
        <dbReference type="SAM" id="MobiDB-lite"/>
    </source>
</evidence>
<keyword evidence="8 11" id="KW-1133">Transmembrane helix</keyword>
<evidence type="ECO:0000256" key="3">
    <source>
        <dbReference type="ARBA" id="ARBA00004155"/>
    </source>
</evidence>
<feature type="compositionally biased region" description="Polar residues" evidence="12">
    <location>
        <begin position="11"/>
        <end position="20"/>
    </location>
</feature>
<evidence type="ECO:0000256" key="9">
    <source>
        <dbReference type="ARBA" id="ARBA00023136"/>
    </source>
</evidence>
<dbReference type="GO" id="GO:0005886">
    <property type="term" value="C:plasma membrane"/>
    <property type="evidence" value="ECO:0007669"/>
    <property type="project" value="TreeGrafter"/>
</dbReference>
<dbReference type="PANTHER" id="PTHR21014:SF6">
    <property type="entry name" value="PHOSPHATIDYLINOSITOL-4,5-BISPHOSPHATE 4-PHOSPHATASE"/>
    <property type="match status" value="1"/>
</dbReference>
<evidence type="ECO:0000256" key="11">
    <source>
        <dbReference type="RuleBase" id="RU365008"/>
    </source>
</evidence>
<feature type="region of interest" description="Disordered" evidence="12">
    <location>
        <begin position="1"/>
        <end position="30"/>
    </location>
</feature>
<dbReference type="InterPro" id="IPR019178">
    <property type="entry name" value="PtdIns-P2-Ptase"/>
</dbReference>
<dbReference type="AlphaFoldDB" id="A0A9D4SD50"/>
<comment type="caution">
    <text evidence="13">The sequence shown here is derived from an EMBL/GenBank/DDBJ whole genome shotgun (WGS) entry which is preliminary data.</text>
</comment>
<dbReference type="OrthoDB" id="9939933at2759"/>
<dbReference type="GO" id="GO:0005765">
    <property type="term" value="C:lysosomal membrane"/>
    <property type="evidence" value="ECO:0007669"/>
    <property type="project" value="UniProtKB-SubCell"/>
</dbReference>
<comment type="subcellular location">
    <subcellularLocation>
        <location evidence="2 11">Late endosome membrane</location>
        <topology evidence="2 11">Multi-pass membrane protein</topology>
    </subcellularLocation>
    <subcellularLocation>
        <location evidence="3 11">Lysosome membrane</location>
        <topology evidence="3 11">Multi-pass membrane protein</topology>
    </subcellularLocation>
</comment>
<keyword evidence="9 11" id="KW-0472">Membrane</keyword>
<proteinExistence type="predicted"/>
<dbReference type="Pfam" id="PF09788">
    <property type="entry name" value="Tmemb_55A"/>
    <property type="match status" value="1"/>
</dbReference>
<feature type="transmembrane region" description="Helical" evidence="11">
    <location>
        <begin position="184"/>
        <end position="206"/>
    </location>
</feature>
<dbReference type="GO" id="GO:0046856">
    <property type="term" value="P:phosphatidylinositol dephosphorylation"/>
    <property type="evidence" value="ECO:0007669"/>
    <property type="project" value="InterPro"/>
</dbReference>
<organism evidence="13">
    <name type="scientific">Dermatophagoides farinae</name>
    <name type="common">American house dust mite</name>
    <dbReference type="NCBI Taxonomy" id="6954"/>
    <lineage>
        <taxon>Eukaryota</taxon>
        <taxon>Metazoa</taxon>
        <taxon>Ecdysozoa</taxon>
        <taxon>Arthropoda</taxon>
        <taxon>Chelicerata</taxon>
        <taxon>Arachnida</taxon>
        <taxon>Acari</taxon>
        <taxon>Acariformes</taxon>
        <taxon>Sarcoptiformes</taxon>
        <taxon>Astigmata</taxon>
        <taxon>Psoroptidia</taxon>
        <taxon>Analgoidea</taxon>
        <taxon>Pyroglyphidae</taxon>
        <taxon>Dermatophagoidinae</taxon>
        <taxon>Dermatophagoides</taxon>
    </lineage>
</organism>
<keyword evidence="7 11" id="KW-0378">Hydrolase</keyword>
<dbReference type="GO" id="GO:0031902">
    <property type="term" value="C:late endosome membrane"/>
    <property type="evidence" value="ECO:0007669"/>
    <property type="project" value="UniProtKB-SubCell"/>
</dbReference>
<feature type="transmembrane region" description="Helical" evidence="11">
    <location>
        <begin position="212"/>
        <end position="231"/>
    </location>
</feature>
<gene>
    <name evidence="13" type="ORF">HUG17_7459</name>
</gene>
<evidence type="ECO:0000256" key="6">
    <source>
        <dbReference type="ARBA" id="ARBA00022753"/>
    </source>
</evidence>
<dbReference type="Proteomes" id="UP000828236">
    <property type="component" value="Unassembled WGS sequence"/>
</dbReference>
<reference evidence="13" key="1">
    <citation type="submission" date="2020-06" db="EMBL/GenBank/DDBJ databases">
        <authorList>
            <person name="Ji K."/>
            <person name="Li J."/>
        </authorList>
    </citation>
    <scope>NUCLEOTIDE SEQUENCE</scope>
    <source>
        <strain evidence="13">JKM2019</strain>
        <tissue evidence="13">Whole body</tissue>
    </source>
</reference>
<sequence>MDGNSERRPLLSTSSQSSGNHIPDVIPVPPIRPEDLPQNIGTNNLLACLVCGSMIDITNKKEQHVVKCENCNEATPIRPAPSGRRFVRCPCNCLLVCNESAIRISCPRPQCRRIIIVKSDLPINNNNNNRSGDLDSNYEQSSVSIFCAHCHCSFLFSRDEWLARCPHCRKLSSVNPKLSRMRGFIFLSISLILLVIALGTIFGTMARTRLGYGGFIVLDIFLAIIFIYFIYRTIFYFRLKISKSTQSSAFT</sequence>